<name>A0A4S2KCK1_9HYME</name>
<dbReference type="CDD" id="cd23992">
    <property type="entry name" value="PBP_GOBP"/>
    <property type="match status" value="1"/>
</dbReference>
<evidence type="ECO:0000256" key="6">
    <source>
        <dbReference type="ARBA" id="ARBA00022507"/>
    </source>
</evidence>
<evidence type="ECO:0000256" key="4">
    <source>
        <dbReference type="ARBA" id="ARBA00018422"/>
    </source>
</evidence>
<dbReference type="AlphaFoldDB" id="A0A4S2KCK1"/>
<dbReference type="Gene3D" id="1.10.238.20">
    <property type="entry name" value="Pheromone/general odorant binding protein domain"/>
    <property type="match status" value="1"/>
</dbReference>
<sequence length="151" mass="17534">MEKLIFYICTFVLISFTIGSKLGSREEHYITCLTENNVSDDDMFTIRDIIEDKHKQENQERIKKNGCVIQCLLQKEGVMEGSEYDVEKMHNEFTKRTNAPSGSKKVETLDNCINETKDLTEKCEKSFALTECFVKAEEREKSRHLPIERLG</sequence>
<evidence type="ECO:0000256" key="11">
    <source>
        <dbReference type="ARBA" id="ARBA00023157"/>
    </source>
</evidence>
<evidence type="ECO:0000256" key="2">
    <source>
        <dbReference type="ARBA" id="ARBA00008098"/>
    </source>
</evidence>
<gene>
    <name evidence="15" type="ORF">DBV15_09923</name>
</gene>
<accession>A0A4S2KCK1</accession>
<protein>
    <recommendedName>
        <fullName evidence="4">Pheromone-binding protein Gp-9</fullName>
    </recommendedName>
    <alternativeName>
        <fullName evidence="13">Putative odorant-binding protein Gp-9</fullName>
    </alternativeName>
</protein>
<evidence type="ECO:0000256" key="7">
    <source>
        <dbReference type="ARBA" id="ARBA00022525"/>
    </source>
</evidence>
<dbReference type="InterPro" id="IPR006170">
    <property type="entry name" value="PBP/GOBP"/>
</dbReference>
<keyword evidence="16" id="KW-1185">Reference proteome</keyword>
<comment type="subcellular location">
    <subcellularLocation>
        <location evidence="1">Secreted</location>
    </subcellularLocation>
</comment>
<dbReference type="Proteomes" id="UP000310200">
    <property type="component" value="Unassembled WGS sequence"/>
</dbReference>
<evidence type="ECO:0000313" key="15">
    <source>
        <dbReference type="EMBL" id="TGZ46516.1"/>
    </source>
</evidence>
<comment type="subunit">
    <text evidence="3">Homodimer.</text>
</comment>
<dbReference type="Pfam" id="PF01395">
    <property type="entry name" value="PBP_GOBP"/>
    <property type="match status" value="1"/>
</dbReference>
<dbReference type="InterPro" id="IPR036728">
    <property type="entry name" value="PBP_GOBP_sf"/>
</dbReference>
<dbReference type="PRINTS" id="PR02007">
    <property type="entry name" value="ODORANTBPGP9"/>
</dbReference>
<keyword evidence="9 14" id="KW-0732">Signal</keyword>
<organism evidence="15 16">
    <name type="scientific">Temnothorax longispinosus</name>
    <dbReference type="NCBI Taxonomy" id="300112"/>
    <lineage>
        <taxon>Eukaryota</taxon>
        <taxon>Metazoa</taxon>
        <taxon>Ecdysozoa</taxon>
        <taxon>Arthropoda</taxon>
        <taxon>Hexapoda</taxon>
        <taxon>Insecta</taxon>
        <taxon>Pterygota</taxon>
        <taxon>Neoptera</taxon>
        <taxon>Endopterygota</taxon>
        <taxon>Hymenoptera</taxon>
        <taxon>Apocrita</taxon>
        <taxon>Aculeata</taxon>
        <taxon>Formicoidea</taxon>
        <taxon>Formicidae</taxon>
        <taxon>Myrmicinae</taxon>
        <taxon>Temnothorax</taxon>
    </lineage>
</organism>
<feature type="chain" id="PRO_5020632414" description="Pheromone-binding protein Gp-9" evidence="14">
    <location>
        <begin position="20"/>
        <end position="151"/>
    </location>
</feature>
<comment type="similarity">
    <text evidence="2">Belongs to the PBP/GOBP family.</text>
</comment>
<evidence type="ECO:0000256" key="3">
    <source>
        <dbReference type="ARBA" id="ARBA00011738"/>
    </source>
</evidence>
<dbReference type="SUPFAM" id="SSF47565">
    <property type="entry name" value="Insect pheromone/odorant-binding proteins"/>
    <property type="match status" value="1"/>
</dbReference>
<comment type="function">
    <text evidence="12">Colony queen number, a major feature of social organization, is associated with worker genotype for Gp-9. Colonies are headed by either a single reproductive queen (monogyne form) or multiple queens (polygyne form). Differences in worker Gp-9 genotypes between social forms may cause differences in workers' abilities to recognize queens and regulate their numbers.</text>
</comment>
<dbReference type="GO" id="GO:0005550">
    <property type="term" value="F:pheromone binding"/>
    <property type="evidence" value="ECO:0007669"/>
    <property type="project" value="UniProtKB-KW"/>
</dbReference>
<evidence type="ECO:0000256" key="1">
    <source>
        <dbReference type="ARBA" id="ARBA00004613"/>
    </source>
</evidence>
<evidence type="ECO:0000256" key="14">
    <source>
        <dbReference type="SAM" id="SignalP"/>
    </source>
</evidence>
<evidence type="ECO:0000313" key="16">
    <source>
        <dbReference type="Proteomes" id="UP000310200"/>
    </source>
</evidence>
<evidence type="ECO:0000256" key="5">
    <source>
        <dbReference type="ARBA" id="ARBA00022448"/>
    </source>
</evidence>
<dbReference type="EMBL" id="QBLH01002863">
    <property type="protein sequence ID" value="TGZ46516.1"/>
    <property type="molecule type" value="Genomic_DNA"/>
</dbReference>
<proteinExistence type="inferred from homology"/>
<evidence type="ECO:0000256" key="10">
    <source>
        <dbReference type="ARBA" id="ARBA00023106"/>
    </source>
</evidence>
<keyword evidence="6" id="KW-0589">Pheromone response</keyword>
<keyword evidence="8" id="KW-0085">Behavior</keyword>
<evidence type="ECO:0000256" key="12">
    <source>
        <dbReference type="ARBA" id="ARBA00024844"/>
    </source>
</evidence>
<keyword evidence="11" id="KW-1015">Disulfide bond</keyword>
<dbReference type="GO" id="GO:0005615">
    <property type="term" value="C:extracellular space"/>
    <property type="evidence" value="ECO:0007669"/>
    <property type="project" value="InterPro"/>
</dbReference>
<evidence type="ECO:0000256" key="8">
    <source>
        <dbReference type="ARBA" id="ARBA00022610"/>
    </source>
</evidence>
<dbReference type="GO" id="GO:0019236">
    <property type="term" value="P:response to pheromone"/>
    <property type="evidence" value="ECO:0007669"/>
    <property type="project" value="UniProtKB-KW"/>
</dbReference>
<dbReference type="GO" id="GO:0035176">
    <property type="term" value="P:social behavior"/>
    <property type="evidence" value="ECO:0007669"/>
    <property type="project" value="InterPro"/>
</dbReference>
<evidence type="ECO:0000256" key="13">
    <source>
        <dbReference type="ARBA" id="ARBA00032377"/>
    </source>
</evidence>
<keyword evidence="5" id="KW-0813">Transport</keyword>
<keyword evidence="10" id="KW-0590">Pheromone-binding</keyword>
<evidence type="ECO:0000256" key="9">
    <source>
        <dbReference type="ARBA" id="ARBA00022729"/>
    </source>
</evidence>
<keyword evidence="7" id="KW-0964">Secreted</keyword>
<reference evidence="15 16" key="1">
    <citation type="journal article" date="2019" name="Philos. Trans. R. Soc. Lond., B, Biol. Sci.">
        <title>Ant behaviour and brain gene expression of defending hosts depend on the ecological success of the intruding social parasite.</title>
        <authorList>
            <person name="Kaur R."/>
            <person name="Stoldt M."/>
            <person name="Jongepier E."/>
            <person name="Feldmeyer B."/>
            <person name="Menzel F."/>
            <person name="Bornberg-Bauer E."/>
            <person name="Foitzik S."/>
        </authorList>
    </citation>
    <scope>NUCLEOTIDE SEQUENCE [LARGE SCALE GENOMIC DNA]</scope>
    <source>
        <tissue evidence="15">Whole body</tissue>
    </source>
</reference>
<comment type="caution">
    <text evidence="15">The sequence shown here is derived from an EMBL/GenBank/DDBJ whole genome shotgun (WGS) entry which is preliminary data.</text>
</comment>
<feature type="signal peptide" evidence="14">
    <location>
        <begin position="1"/>
        <end position="19"/>
    </location>
</feature>
<dbReference type="InterPro" id="IPR022354">
    <property type="entry name" value="Pheromone-bd_protein_Gp-9"/>
</dbReference>